<dbReference type="GO" id="GO:0005886">
    <property type="term" value="C:plasma membrane"/>
    <property type="evidence" value="ECO:0007669"/>
    <property type="project" value="UniProtKB-SubCell"/>
</dbReference>
<keyword evidence="6 8" id="KW-1133">Transmembrane helix</keyword>
<feature type="transmembrane region" description="Helical" evidence="8">
    <location>
        <begin position="20"/>
        <end position="40"/>
    </location>
</feature>
<dbReference type="PANTHER" id="PTHR33908:SF11">
    <property type="entry name" value="MEMBRANE PROTEIN"/>
    <property type="match status" value="1"/>
</dbReference>
<dbReference type="InterPro" id="IPR050297">
    <property type="entry name" value="LipidA_mod_glycosyltrf_83"/>
</dbReference>
<evidence type="ECO:0000256" key="7">
    <source>
        <dbReference type="ARBA" id="ARBA00023136"/>
    </source>
</evidence>
<dbReference type="RefSeq" id="WP_146663280.1">
    <property type="nucleotide sequence ID" value="NZ_CP019791.1"/>
</dbReference>
<dbReference type="OrthoDB" id="236340at2"/>
<dbReference type="KEGG" id="alus:STSP2_02806"/>
<gene>
    <name evidence="9" type="ORF">STSP2_02806</name>
</gene>
<feature type="transmembrane region" description="Helical" evidence="8">
    <location>
        <begin position="217"/>
        <end position="235"/>
    </location>
</feature>
<name>A0A1U9NNT5_9BACT</name>
<dbReference type="Proteomes" id="UP000189674">
    <property type="component" value="Chromosome"/>
</dbReference>
<dbReference type="PANTHER" id="PTHR33908">
    <property type="entry name" value="MANNOSYLTRANSFERASE YKCB-RELATED"/>
    <property type="match status" value="1"/>
</dbReference>
<evidence type="ECO:0000313" key="10">
    <source>
        <dbReference type="Proteomes" id="UP000189674"/>
    </source>
</evidence>
<evidence type="ECO:0000256" key="2">
    <source>
        <dbReference type="ARBA" id="ARBA00022475"/>
    </source>
</evidence>
<protein>
    <submittedName>
        <fullName evidence="9">Putative membrane protein</fullName>
    </submittedName>
</protein>
<dbReference type="GO" id="GO:0009103">
    <property type="term" value="P:lipopolysaccharide biosynthetic process"/>
    <property type="evidence" value="ECO:0007669"/>
    <property type="project" value="UniProtKB-ARBA"/>
</dbReference>
<evidence type="ECO:0000256" key="1">
    <source>
        <dbReference type="ARBA" id="ARBA00004651"/>
    </source>
</evidence>
<feature type="transmembrane region" description="Helical" evidence="8">
    <location>
        <begin position="191"/>
        <end position="210"/>
    </location>
</feature>
<feature type="transmembrane region" description="Helical" evidence="8">
    <location>
        <begin position="349"/>
        <end position="367"/>
    </location>
</feature>
<dbReference type="EMBL" id="CP019791">
    <property type="protein sequence ID" value="AQT69612.1"/>
    <property type="molecule type" value="Genomic_DNA"/>
</dbReference>
<keyword evidence="10" id="KW-1185">Reference proteome</keyword>
<dbReference type="STRING" id="1936003.STSP2_02806"/>
<keyword evidence="5 8" id="KW-0812">Transmembrane</keyword>
<organism evidence="9 10">
    <name type="scientific">Anaerohalosphaera lusitana</name>
    <dbReference type="NCBI Taxonomy" id="1936003"/>
    <lineage>
        <taxon>Bacteria</taxon>
        <taxon>Pseudomonadati</taxon>
        <taxon>Planctomycetota</taxon>
        <taxon>Phycisphaerae</taxon>
        <taxon>Sedimentisphaerales</taxon>
        <taxon>Anaerohalosphaeraceae</taxon>
        <taxon>Anaerohalosphaera</taxon>
    </lineage>
</organism>
<feature type="transmembrane region" description="Helical" evidence="8">
    <location>
        <begin position="320"/>
        <end position="343"/>
    </location>
</feature>
<evidence type="ECO:0000313" key="9">
    <source>
        <dbReference type="EMBL" id="AQT69612.1"/>
    </source>
</evidence>
<dbReference type="GO" id="GO:0016763">
    <property type="term" value="F:pentosyltransferase activity"/>
    <property type="evidence" value="ECO:0007669"/>
    <property type="project" value="TreeGrafter"/>
</dbReference>
<keyword evidence="7 8" id="KW-0472">Membrane</keyword>
<feature type="transmembrane region" description="Helical" evidence="8">
    <location>
        <begin position="379"/>
        <end position="399"/>
    </location>
</feature>
<evidence type="ECO:0000256" key="5">
    <source>
        <dbReference type="ARBA" id="ARBA00022692"/>
    </source>
</evidence>
<evidence type="ECO:0000256" key="6">
    <source>
        <dbReference type="ARBA" id="ARBA00022989"/>
    </source>
</evidence>
<accession>A0A1U9NNT5</accession>
<dbReference type="AlphaFoldDB" id="A0A1U9NNT5"/>
<keyword evidence="3" id="KW-0328">Glycosyltransferase</keyword>
<evidence type="ECO:0000256" key="4">
    <source>
        <dbReference type="ARBA" id="ARBA00022679"/>
    </source>
</evidence>
<keyword evidence="4" id="KW-0808">Transferase</keyword>
<keyword evidence="2" id="KW-1003">Cell membrane</keyword>
<comment type="subcellular location">
    <subcellularLocation>
        <location evidence="1">Cell membrane</location>
        <topology evidence="1">Multi-pass membrane protein</topology>
    </subcellularLocation>
</comment>
<reference evidence="10" key="1">
    <citation type="submission" date="2017-02" db="EMBL/GenBank/DDBJ databases">
        <title>Comparative genomics and description of representatives of a novel lineage of planctomycetes thriving in anoxic sediments.</title>
        <authorList>
            <person name="Spring S."/>
            <person name="Bunk B."/>
            <person name="Sproer C."/>
        </authorList>
    </citation>
    <scope>NUCLEOTIDE SEQUENCE [LARGE SCALE GENOMIC DNA]</scope>
    <source>
        <strain evidence="10">ST-NAGAB-D1</strain>
    </source>
</reference>
<sequence>MHAFNDLKIEKSGDSLKITILICVALAIGLYLIATTVVIAKDGVGYIEDAKDLAATGSLGSRVYGPGYPYMISAWYRVLGFVVMPDSLVGWTTAAQSVTLLCKIAAIIPLYFVGKLVVGAGKSFWAVLILLILPAPAKYGSDVLREWPYILFLGLGLLLLMLGSRRQNIWAFAGAGICAGVGQMIRPEAVLLMLVVGGWAVAVFAGLNQGTGKGKTALMALAALAGFAIPSIFYVKVGGDLVAPQLRGLFAVCQMNRNLSHVSGHLQWVCAQTQTGVLESSWEVLEVIGQTVNYVFVVPLLLGAAKSFRRGKDLLRDEWFFIWCLMGIYFGMLVLLHVTHGYVSSRHCLPMIAFAVFFVPVGGIDIAKWLHSKLNFASVRMYALFLLAAAIAVCLPRLFRPINFDKQQFLQAAEWLDENCPEDALIGVLDARLGFYSSRQWEVFVRDVPSDADYVAIEAKDYDRMENPSARRVKTFSGDAEKEGVYVYKLRAEEGG</sequence>
<proteinExistence type="predicted"/>
<evidence type="ECO:0000256" key="8">
    <source>
        <dbReference type="SAM" id="Phobius"/>
    </source>
</evidence>
<feature type="transmembrane region" description="Helical" evidence="8">
    <location>
        <begin position="147"/>
        <end position="162"/>
    </location>
</feature>
<evidence type="ECO:0000256" key="3">
    <source>
        <dbReference type="ARBA" id="ARBA00022676"/>
    </source>
</evidence>